<dbReference type="PANTHER" id="PTHR47295:SF2">
    <property type="entry name" value="EG45-LIKE DOMAIN CONTAINING PROTEIN 1-RELATED"/>
    <property type="match status" value="1"/>
</dbReference>
<dbReference type="AlphaFoldDB" id="A0AAW2DWF6"/>
<dbReference type="CDD" id="cd22269">
    <property type="entry name" value="DPBB_EG45-like"/>
    <property type="match status" value="1"/>
</dbReference>
<reference evidence="2 3" key="1">
    <citation type="submission" date="2024-01" db="EMBL/GenBank/DDBJ databases">
        <title>A telomere-to-telomere, gap-free genome of sweet tea (Lithocarpus litseifolius).</title>
        <authorList>
            <person name="Zhou J."/>
        </authorList>
    </citation>
    <scope>NUCLEOTIDE SEQUENCE [LARGE SCALE GENOMIC DNA]</scope>
    <source>
        <strain evidence="2">Zhou-2022a</strain>
        <tissue evidence="2">Leaf</tissue>
    </source>
</reference>
<dbReference type="GO" id="GO:0048046">
    <property type="term" value="C:apoplast"/>
    <property type="evidence" value="ECO:0007669"/>
    <property type="project" value="InterPro"/>
</dbReference>
<dbReference type="Proteomes" id="UP001459277">
    <property type="component" value="Unassembled WGS sequence"/>
</dbReference>
<dbReference type="PANTHER" id="PTHR47295">
    <property type="entry name" value="EG45-LIKE DOMAIN CONTAINING PROTEIN 1-RELATED"/>
    <property type="match status" value="1"/>
</dbReference>
<sequence length="684" mass="75788">MFARGTKLAHLDKAQHEVQGGDASPIRKGEITSGLIIMGPISNCVPGIGATIPEEFLRGQRGGRPQRESVHSPDEIGHRELTRWRLALWLIKCVEIGVGFDRVVHAVVEIGVGYGEVVHGGDGRGHDLARLASACFGDTDEGSYVAGVGDELWDNGAACGRSYSVICTGATNGGVPHTCTGGAVTVKTVDYNPGAATIINLSPLAFLTIANLNAGTVYVNVDHRWRVGNGSLIYIWADKWLPSEANHSVLSPRTILPSDARVADLMEFSSFQPRWKSMLIDTIFYPFKASIIKAIPLSPRRPEDSLVWTRNKSGVFSVRSAYFLQIEIERKSTGNEASSSNPAQLHSFWNGIWSAQVPPKIKTFIWRACNDSLPTRTKLFEKKVLNSFSCVLCNEEAETCDHLFLECSFAQAVWLQTSLLNDYRFYLKMKFTDAMNVALKKLSASVFDTLCIACWMIWKCRNRVVFNNIAPSYHELWARADLYRCEFVEIQQGNLQKSNLKAVRWSPPQSEAACVLRKALLFCQSISFSYVQVESNFAELVDLLNSDRICSLEVAWILEDIAIIKDSFNFISFSSIPLRCNRTALALANAAKEKEERAAEVRSGCYTFATTEDYSKIFESFHASSATSIPILDLPAVDEKGSEVLFHVRSSGFDYSEVFDGGSCDGVLDFVVSYEDLLFELSNG</sequence>
<dbReference type="GO" id="GO:0003676">
    <property type="term" value="F:nucleic acid binding"/>
    <property type="evidence" value="ECO:0007669"/>
    <property type="project" value="InterPro"/>
</dbReference>
<dbReference type="GO" id="GO:0009627">
    <property type="term" value="P:systemic acquired resistance"/>
    <property type="evidence" value="ECO:0007669"/>
    <property type="project" value="InterPro"/>
</dbReference>
<evidence type="ECO:0000313" key="3">
    <source>
        <dbReference type="Proteomes" id="UP001459277"/>
    </source>
</evidence>
<feature type="domain" description="Expansin-like EG45" evidence="1">
    <location>
        <begin position="119"/>
        <end position="220"/>
    </location>
</feature>
<dbReference type="InterPro" id="IPR009009">
    <property type="entry name" value="RlpA-like_DPBB"/>
</dbReference>
<comment type="caution">
    <text evidence="2">The sequence shown here is derived from an EMBL/GenBank/DDBJ whole genome shotgun (WGS) entry which is preliminary data.</text>
</comment>
<dbReference type="Gene3D" id="2.40.40.10">
    <property type="entry name" value="RlpA-like domain"/>
    <property type="match status" value="1"/>
</dbReference>
<dbReference type="InterPro" id="IPR044206">
    <property type="entry name" value="EGC1/2"/>
</dbReference>
<dbReference type="Pfam" id="PF13966">
    <property type="entry name" value="zf-RVT"/>
    <property type="match status" value="1"/>
</dbReference>
<proteinExistence type="predicted"/>
<dbReference type="InterPro" id="IPR002156">
    <property type="entry name" value="RNaseH_domain"/>
</dbReference>
<gene>
    <name evidence="2" type="ORF">SO802_000684</name>
</gene>
<dbReference type="InterPro" id="IPR036908">
    <property type="entry name" value="RlpA-like_sf"/>
</dbReference>
<name>A0AAW2DWF6_9ROSI</name>
<evidence type="ECO:0000259" key="1">
    <source>
        <dbReference type="PROSITE" id="PS50842"/>
    </source>
</evidence>
<dbReference type="Pfam" id="PF03330">
    <property type="entry name" value="DPBB_1"/>
    <property type="match status" value="1"/>
</dbReference>
<dbReference type="InterPro" id="IPR007112">
    <property type="entry name" value="Expansin/allergen_DPBB_dom"/>
</dbReference>
<dbReference type="GO" id="GO:0004523">
    <property type="term" value="F:RNA-DNA hybrid ribonuclease activity"/>
    <property type="evidence" value="ECO:0007669"/>
    <property type="project" value="InterPro"/>
</dbReference>
<dbReference type="EMBL" id="JAZDWU010000001">
    <property type="protein sequence ID" value="KAL0013615.1"/>
    <property type="molecule type" value="Genomic_DNA"/>
</dbReference>
<dbReference type="PROSITE" id="PS50842">
    <property type="entry name" value="EXPANSIN_EG45"/>
    <property type="match status" value="1"/>
</dbReference>
<organism evidence="2 3">
    <name type="scientific">Lithocarpus litseifolius</name>
    <dbReference type="NCBI Taxonomy" id="425828"/>
    <lineage>
        <taxon>Eukaryota</taxon>
        <taxon>Viridiplantae</taxon>
        <taxon>Streptophyta</taxon>
        <taxon>Embryophyta</taxon>
        <taxon>Tracheophyta</taxon>
        <taxon>Spermatophyta</taxon>
        <taxon>Magnoliopsida</taxon>
        <taxon>eudicotyledons</taxon>
        <taxon>Gunneridae</taxon>
        <taxon>Pentapetalae</taxon>
        <taxon>rosids</taxon>
        <taxon>fabids</taxon>
        <taxon>Fagales</taxon>
        <taxon>Fagaceae</taxon>
        <taxon>Lithocarpus</taxon>
    </lineage>
</organism>
<dbReference type="Pfam" id="PF13456">
    <property type="entry name" value="RVT_3"/>
    <property type="match status" value="1"/>
</dbReference>
<keyword evidence="3" id="KW-1185">Reference proteome</keyword>
<evidence type="ECO:0000313" key="2">
    <source>
        <dbReference type="EMBL" id="KAL0013615.1"/>
    </source>
</evidence>
<dbReference type="SUPFAM" id="SSF50685">
    <property type="entry name" value="Barwin-like endoglucanases"/>
    <property type="match status" value="1"/>
</dbReference>
<dbReference type="InterPro" id="IPR026960">
    <property type="entry name" value="RVT-Znf"/>
</dbReference>
<protein>
    <recommendedName>
        <fullName evidence="1">Expansin-like EG45 domain-containing protein</fullName>
    </recommendedName>
</protein>
<accession>A0AAW2DWF6</accession>